<dbReference type="GeneID" id="72184728"/>
<dbReference type="EMBL" id="CP096659">
    <property type="protein sequence ID" value="UPV75609.1"/>
    <property type="molecule type" value="Genomic_DNA"/>
</dbReference>
<feature type="region of interest" description="Disordered" evidence="2">
    <location>
        <begin position="1"/>
        <end position="32"/>
    </location>
</feature>
<keyword evidence="1" id="KW-0175">Coiled coil</keyword>
<protein>
    <submittedName>
        <fullName evidence="3">Uncharacterized protein</fullName>
    </submittedName>
</protein>
<evidence type="ECO:0000313" key="4">
    <source>
        <dbReference type="Proteomes" id="UP000830729"/>
    </source>
</evidence>
<organism evidence="3 4">
    <name type="scientific">Halorussus limi</name>
    <dbReference type="NCBI Taxonomy" id="2938695"/>
    <lineage>
        <taxon>Archaea</taxon>
        <taxon>Methanobacteriati</taxon>
        <taxon>Methanobacteriota</taxon>
        <taxon>Stenosarchaea group</taxon>
        <taxon>Halobacteria</taxon>
        <taxon>Halobacteriales</taxon>
        <taxon>Haladaptataceae</taxon>
        <taxon>Halorussus</taxon>
    </lineage>
</organism>
<dbReference type="RefSeq" id="WP_248651647.1">
    <property type="nucleotide sequence ID" value="NZ_CP096659.1"/>
</dbReference>
<accession>A0A8U0HXP9</accession>
<feature type="coiled-coil region" evidence="1">
    <location>
        <begin position="50"/>
        <end position="98"/>
    </location>
</feature>
<reference evidence="3 4" key="1">
    <citation type="submission" date="2022-04" db="EMBL/GenBank/DDBJ databases">
        <title>Diverse halophilic archaea isolated from saline environments.</title>
        <authorList>
            <person name="Cui H.-L."/>
        </authorList>
    </citation>
    <scope>NUCLEOTIDE SEQUENCE [LARGE SCALE GENOMIC DNA]</scope>
    <source>
        <strain evidence="3 4">XZYJT49</strain>
    </source>
</reference>
<evidence type="ECO:0000256" key="1">
    <source>
        <dbReference type="SAM" id="Coils"/>
    </source>
</evidence>
<proteinExistence type="predicted"/>
<evidence type="ECO:0000256" key="2">
    <source>
        <dbReference type="SAM" id="MobiDB-lite"/>
    </source>
</evidence>
<dbReference type="KEGG" id="halx:M0R89_05975"/>
<evidence type="ECO:0000313" key="3">
    <source>
        <dbReference type="EMBL" id="UPV75609.1"/>
    </source>
</evidence>
<dbReference type="Proteomes" id="UP000830729">
    <property type="component" value="Chromosome"/>
</dbReference>
<sequence>MSTETPERAHDPERLPEGERADGSNPRPDDDLRVVVCPQRVYEQLRPELDERHERRCGDYEREYEELLTERARLADEVNRLERRLESKKSQLDAVVTRNERVLEARTESYRERIAGDGDDFEWTGRRQESGLLARLKAWIR</sequence>
<gene>
    <name evidence="3" type="ORF">M0R89_05975</name>
</gene>
<name>A0A8U0HXP9_9EURY</name>
<dbReference type="AlphaFoldDB" id="A0A8U0HXP9"/>
<keyword evidence="4" id="KW-1185">Reference proteome</keyword>